<dbReference type="InterPro" id="IPR025658">
    <property type="entry name" value="Cyclophilin_TM1367"/>
</dbReference>
<protein>
    <recommendedName>
        <fullName evidence="1">Cyclophilin TM1367-like domain-containing protein</fullName>
    </recommendedName>
</protein>
<evidence type="ECO:0000313" key="2">
    <source>
        <dbReference type="EMBL" id="KWT92170.1"/>
    </source>
</evidence>
<keyword evidence="3" id="KW-1185">Reference proteome</keyword>
<dbReference type="Proteomes" id="UP000060487">
    <property type="component" value="Unassembled WGS sequence"/>
</dbReference>
<evidence type="ECO:0000259" key="1">
    <source>
        <dbReference type="Pfam" id="PF04126"/>
    </source>
</evidence>
<dbReference type="EMBL" id="LNQR01000022">
    <property type="protein sequence ID" value="KWT92170.1"/>
    <property type="molecule type" value="Genomic_DNA"/>
</dbReference>
<dbReference type="Pfam" id="PF04126">
    <property type="entry name" value="Cyclophil_like"/>
    <property type="match status" value="1"/>
</dbReference>
<dbReference type="SUPFAM" id="SSF50891">
    <property type="entry name" value="Cyclophilin-like"/>
    <property type="match status" value="1"/>
</dbReference>
<gene>
    <name evidence="2" type="ORF">ASN18_0574</name>
</gene>
<proteinExistence type="predicted"/>
<evidence type="ECO:0000313" key="3">
    <source>
        <dbReference type="Proteomes" id="UP000060487"/>
    </source>
</evidence>
<comment type="caution">
    <text evidence="2">The sequence shown here is derived from an EMBL/GenBank/DDBJ whole genome shotgun (WGS) entry which is preliminary data.</text>
</comment>
<organism evidence="2 3">
    <name type="scientific">Candidatus Magnetominusculus xianensis</name>
    <dbReference type="NCBI Taxonomy" id="1748249"/>
    <lineage>
        <taxon>Bacteria</taxon>
        <taxon>Pseudomonadati</taxon>
        <taxon>Nitrospirota</taxon>
        <taxon>Nitrospiria</taxon>
        <taxon>Nitrospirales</taxon>
        <taxon>Nitrospiraceae</taxon>
        <taxon>Candidatus Magnetominusculus</taxon>
    </lineage>
</organism>
<dbReference type="RefSeq" id="WP_085051102.1">
    <property type="nucleotide sequence ID" value="NZ_LNQR01000022.1"/>
</dbReference>
<feature type="domain" description="Cyclophilin TM1367-like" evidence="1">
    <location>
        <begin position="4"/>
        <end position="121"/>
    </location>
</feature>
<sequence length="122" mass="13103">MSKTILITTGDLRLRGALNESVTAVEFAELLPMDLTMSRWGEEYYGDCGIDAQLTPDAKDEMDIGEIAIWPVGSALCFFFGPTPASTGDEPRAASAVNPIGRIIDDTAPLKKLGGSIRVRIT</sequence>
<reference evidence="2 3" key="1">
    <citation type="submission" date="2015-11" db="EMBL/GenBank/DDBJ databases">
        <authorList>
            <person name="Lin W."/>
        </authorList>
    </citation>
    <scope>NUCLEOTIDE SEQUENCE [LARGE SCALE GENOMIC DNA]</scope>
    <source>
        <strain evidence="2 3">HCH-1</strain>
    </source>
</reference>
<name>A0ABR5SIC9_9BACT</name>
<accession>A0ABR5SIC9</accession>
<dbReference type="InterPro" id="IPR029000">
    <property type="entry name" value="Cyclophilin-like_dom_sf"/>
</dbReference>
<dbReference type="Gene3D" id="2.40.100.20">
    <property type="match status" value="1"/>
</dbReference>